<dbReference type="KEGG" id="mhb:MHM_03270"/>
<evidence type="ECO:0000313" key="2">
    <source>
        <dbReference type="EMBL" id="CCE66845.1"/>
    </source>
</evidence>
<proteinExistence type="predicted"/>
<gene>
    <name evidence="2" type="ORF">MHM_03270</name>
</gene>
<feature type="signal peptide" evidence="1">
    <location>
        <begin position="1"/>
        <end position="25"/>
    </location>
</feature>
<protein>
    <submittedName>
        <fullName evidence="2">Uncharacterized protein</fullName>
    </submittedName>
</protein>
<dbReference type="AlphaFoldDB" id="G8C3E7"/>
<reference evidence="2" key="1">
    <citation type="submission" date="2011-11" db="EMBL/GenBank/DDBJ databases">
        <title>Complete genome sequence of Candidatus Mycoplasma haemominutum.</title>
        <authorList>
            <person name="Barker E.N."/>
            <person name="Darby A.C."/>
            <person name="Helps C.R."/>
            <person name="Peters I.R."/>
            <person name="Hughes M.A."/>
            <person name="Radford A.D."/>
            <person name="Novacco M."/>
            <person name="Boretti F."/>
            <person name="Hofmann-Lehmann R."/>
            <person name="Tasker S."/>
        </authorList>
    </citation>
    <scope>NUCLEOTIDE SEQUENCE</scope>
    <source>
        <strain evidence="2">Birmingham 1</strain>
    </source>
</reference>
<dbReference type="RefSeq" id="WP_015511710.1">
    <property type="nucleotide sequence ID" value="NC_021007.1"/>
</dbReference>
<keyword evidence="1" id="KW-0732">Signal</keyword>
<organism evidence="2">
    <name type="scientific">Candidatus Mycoplasma haematominutum 'Birmingham 1'</name>
    <dbReference type="NCBI Taxonomy" id="1116213"/>
    <lineage>
        <taxon>Bacteria</taxon>
        <taxon>Bacillati</taxon>
        <taxon>Mycoplasmatota</taxon>
        <taxon>Mollicutes</taxon>
        <taxon>Mycoplasmataceae</taxon>
        <taxon>Mycoplasma</taxon>
    </lineage>
</organism>
<reference evidence="2" key="2">
    <citation type="submission" date="2011-11" db="EMBL/GenBank/DDBJ databases">
        <authorList>
            <person name="Barker E."/>
        </authorList>
    </citation>
    <scope>NUCLEOTIDE SEQUENCE</scope>
    <source>
        <strain evidence="2">Birmingham 1</strain>
    </source>
</reference>
<feature type="chain" id="PRO_5003508813" evidence="1">
    <location>
        <begin position="26"/>
        <end position="363"/>
    </location>
</feature>
<name>G8C3E7_9MOLU</name>
<sequence length="363" mass="41197">MPAKYRIFFPTLSILTAGGATLPLAFNTNSYSASGGSTYSISSIDSPAVADATVNNHSLDFTSNNSPSAAIAVSETSSTPETALNLDTESAEFAWEREDDILGSDAFEISTLQDEIDKVAQVREISEQQIKEFQAAIKYVKKSKQGFRVITDKVKEYQDTPVAQGVESAIRTFQESGAQSLTKKHRDSLLRFFIMYSRLDKFKSINLSKLDDLMNAEHDLASTFPEVPVISYKKVVTNLNKIHWKRKDLRLFKGETDENNWGWGKWKNNPYSIFYSTEEVWKSKINRFVDAQALFNMNKNEEATCSVDAENSVRNQALQEWCKGDKERFKQLVESYKSEIELDIASWLLNQMKMIHNARLARK</sequence>
<dbReference type="PATRIC" id="fig|1116213.3.peg.350"/>
<evidence type="ECO:0000256" key="1">
    <source>
        <dbReference type="SAM" id="SignalP"/>
    </source>
</evidence>
<accession>G8C3E7</accession>
<dbReference type="EMBL" id="HE613254">
    <property type="protein sequence ID" value="CCE66845.1"/>
    <property type="molecule type" value="Genomic_DNA"/>
</dbReference>
<dbReference type="HOGENOM" id="CLU_766871_0_0_14"/>
<dbReference type="OrthoDB" id="402733at2"/>